<dbReference type="CDD" id="cd14845">
    <property type="entry name" value="L-Ala-D-Glu_peptidase_like"/>
    <property type="match status" value="1"/>
</dbReference>
<dbReference type="EC" id="3.4.-.-" evidence="2"/>
<dbReference type="Gene3D" id="3.30.1380.10">
    <property type="match status" value="1"/>
</dbReference>
<gene>
    <name evidence="2" type="primary">cwlK</name>
</gene>
<dbReference type="GO" id="GO:0008233">
    <property type="term" value="F:peptidase activity"/>
    <property type="evidence" value="ECO:0007669"/>
    <property type="project" value="InterPro"/>
</dbReference>
<proteinExistence type="predicted"/>
<name>A0A142BW52_9BACT</name>
<protein>
    <submittedName>
        <fullName evidence="2">Peptidoglycan L-alanyl-D-glutamate endopeptidase CwlK</fullName>
        <ecNumber evidence="2">3.4.-.-</ecNumber>
    </submittedName>
</protein>
<accession>A0A142BW52</accession>
<reference evidence="2" key="1">
    <citation type="journal article" date="2016" name="Appl. Environ. Microbiol.">
        <title>Diversity of the Tetracycline Mobilome within a Chinese Pig Manure Sample.</title>
        <authorList>
            <person name="Leclercq S.O."/>
            <person name="Wang C."/>
            <person name="Zhu Y."/>
            <person name="Wu H."/>
            <person name="Du X."/>
            <person name="Liu Z."/>
            <person name="Feng J."/>
        </authorList>
    </citation>
    <scope>NUCLEOTIDE SEQUENCE</scope>
</reference>
<reference evidence="2" key="2">
    <citation type="submission" date="2016-02" db="EMBL/GenBank/DDBJ databases">
        <authorList>
            <person name="Wen L."/>
            <person name="He K."/>
            <person name="Yang H."/>
        </authorList>
    </citation>
    <scope>NUCLEOTIDE SEQUENCE</scope>
</reference>
<dbReference type="EMBL" id="KU736874">
    <property type="protein sequence ID" value="AMP42340.1"/>
    <property type="molecule type" value="Genomic_DNA"/>
</dbReference>
<evidence type="ECO:0000259" key="1">
    <source>
        <dbReference type="Pfam" id="PF13539"/>
    </source>
</evidence>
<organism evidence="2">
    <name type="scientific">uncultured bacterium IN-09</name>
    <dbReference type="NCBI Taxonomy" id="1805587"/>
    <lineage>
        <taxon>Bacteria</taxon>
        <taxon>environmental samples</taxon>
    </lineage>
</organism>
<evidence type="ECO:0000313" key="2">
    <source>
        <dbReference type="EMBL" id="AMP42340.1"/>
    </source>
</evidence>
<dbReference type="InterPro" id="IPR009045">
    <property type="entry name" value="Zn_M74/Hedgehog-like"/>
</dbReference>
<dbReference type="AlphaFoldDB" id="A0A142BW52"/>
<dbReference type="SUPFAM" id="SSF55166">
    <property type="entry name" value="Hedgehog/DD-peptidase"/>
    <property type="match status" value="1"/>
</dbReference>
<keyword evidence="2" id="KW-0378">Hydrolase</keyword>
<dbReference type="InterPro" id="IPR039561">
    <property type="entry name" value="Peptidase_M15C"/>
</dbReference>
<feature type="domain" description="Peptidase M15C" evidence="1">
    <location>
        <begin position="21"/>
        <end position="87"/>
    </location>
</feature>
<dbReference type="Pfam" id="PF13539">
    <property type="entry name" value="Peptidase_M15_4"/>
    <property type="match status" value="1"/>
</dbReference>
<sequence length="90" mass="10130">MILILNFAKDYLANQGGHITNARAGQSYHQYGLAADSAFYRNGKLVISEKDPWAMRGYQLYGKTAQEVGLVWGGSWKSIKDLGHVELRKR</sequence>